<dbReference type="PANTHER" id="PTHR45913:SF22">
    <property type="entry name" value="SCAN BOX DOMAIN-CONTAINING PROTEIN"/>
    <property type="match status" value="1"/>
</dbReference>
<sequence length="660" mass="76509">MQLHASFSLHYRSTAFSLQFRIVHRIRVRISEVKLCASIDTGYDEWGSPFVSLAVPGKAYLTGSISTTRPHTDYWYHIGDEIRLECHFEYLEDRRDVERRIWWRKDGKVTDTKHGYSKEKCRQYSVDYLKYGFVPSEADKQLPMCLLCNKVLSNDSMKPSKLEDHLKRCHTDKIGKDLKYFQTLKEKYEKRPTMHSMFASTSQSNDDGLRASYNISLLIAKSGKPHTIGEQLILPAVEEVLKTVLHKSPFDVLKRIPLSNNTVQRRIDEMSSDIESFCAIICKTHFSIQLDESTLPGNEALLLAYVRFIMEEEIHEELLFARTLETDTKGESIFNVLSNFFTEKSIPFTNIISVATDGVPAMVGRYRGFISHLKRIIPGLTAIHCIIRRQHLVAKHLSDRLNQSLHFVIKAVNKIRSNALNTRLFAQLCDENDEDFQRLLLHTEVRWLSKGACLTRFYSVFDSVLEFLESRDPDLKENLIKFKADIAYLTDLFKKFNDINLQLQGDSLNLIKTKGIISAFLGKLKFMKQNISRREFSQFPNLSQVECIDEDIHTYSQHLSALHDDFKTRFEDILTMDIPPWIINPFDETEVANVVLQEELLELSTNEELKVKFRKGYQTFWLQAEIPEKYPGLWEIARKFLIAFPRHTLSKGVLVPLQTS</sequence>
<dbReference type="OrthoDB" id="1101576at2759"/>
<dbReference type="EMBL" id="BGZK01000743">
    <property type="protein sequence ID" value="GBP58732.1"/>
    <property type="molecule type" value="Genomic_DNA"/>
</dbReference>
<accession>A0A4C1X773</accession>
<dbReference type="AlphaFoldDB" id="A0A4C1X773"/>
<keyword evidence="2" id="KW-1185">Reference proteome</keyword>
<name>A0A4C1X773_EUMVA</name>
<dbReference type="SUPFAM" id="SSF53098">
    <property type="entry name" value="Ribonuclease H-like"/>
    <property type="match status" value="1"/>
</dbReference>
<reference evidence="1 2" key="1">
    <citation type="journal article" date="2019" name="Commun. Biol.">
        <title>The bagworm genome reveals a unique fibroin gene that provides high tensile strength.</title>
        <authorList>
            <person name="Kono N."/>
            <person name="Nakamura H."/>
            <person name="Ohtoshi R."/>
            <person name="Tomita M."/>
            <person name="Numata K."/>
            <person name="Arakawa K."/>
        </authorList>
    </citation>
    <scope>NUCLEOTIDE SEQUENCE [LARGE SCALE GENOMIC DNA]</scope>
</reference>
<proteinExistence type="predicted"/>
<gene>
    <name evidence="1" type="primary">ZBED9</name>
    <name evidence="1" type="ORF">EVAR_35511_1</name>
</gene>
<evidence type="ECO:0000313" key="1">
    <source>
        <dbReference type="EMBL" id="GBP58732.1"/>
    </source>
</evidence>
<comment type="caution">
    <text evidence="1">The sequence shown here is derived from an EMBL/GenBank/DDBJ whole genome shotgun (WGS) entry which is preliminary data.</text>
</comment>
<dbReference type="PANTHER" id="PTHR45913">
    <property type="entry name" value="EPM2A-INTERACTING PROTEIN 1"/>
    <property type="match status" value="1"/>
</dbReference>
<dbReference type="InterPro" id="IPR012337">
    <property type="entry name" value="RNaseH-like_sf"/>
</dbReference>
<organism evidence="1 2">
    <name type="scientific">Eumeta variegata</name>
    <name type="common">Bagworm moth</name>
    <name type="synonym">Eumeta japonica</name>
    <dbReference type="NCBI Taxonomy" id="151549"/>
    <lineage>
        <taxon>Eukaryota</taxon>
        <taxon>Metazoa</taxon>
        <taxon>Ecdysozoa</taxon>
        <taxon>Arthropoda</taxon>
        <taxon>Hexapoda</taxon>
        <taxon>Insecta</taxon>
        <taxon>Pterygota</taxon>
        <taxon>Neoptera</taxon>
        <taxon>Endopterygota</taxon>
        <taxon>Lepidoptera</taxon>
        <taxon>Glossata</taxon>
        <taxon>Ditrysia</taxon>
        <taxon>Tineoidea</taxon>
        <taxon>Psychidae</taxon>
        <taxon>Oiketicinae</taxon>
        <taxon>Eumeta</taxon>
    </lineage>
</organism>
<dbReference type="Proteomes" id="UP000299102">
    <property type="component" value="Unassembled WGS sequence"/>
</dbReference>
<protein>
    <submittedName>
        <fullName evidence="1">SCAN domain-containing protein 3</fullName>
    </submittedName>
</protein>
<dbReference type="STRING" id="151549.A0A4C1X773"/>
<evidence type="ECO:0000313" key="2">
    <source>
        <dbReference type="Proteomes" id="UP000299102"/>
    </source>
</evidence>